<reference evidence="2" key="1">
    <citation type="submission" date="2022-04" db="EMBL/GenBank/DDBJ databases">
        <title>Desulfatitalea alkaliphila sp. nov., a novel anaerobic sulfate-reducing bacterium isolated from terrestrial mud volcano, Taman Peninsula, Russia.</title>
        <authorList>
            <person name="Khomyakova M.A."/>
            <person name="Merkel A.Y."/>
            <person name="Slobodkin A.I."/>
        </authorList>
    </citation>
    <scope>NUCLEOTIDE SEQUENCE</scope>
    <source>
        <strain evidence="2">M08but</strain>
    </source>
</reference>
<dbReference type="AlphaFoldDB" id="A0AA41R3F8"/>
<dbReference type="Pfam" id="PF13174">
    <property type="entry name" value="TPR_6"/>
    <property type="match status" value="1"/>
</dbReference>
<proteinExistence type="predicted"/>
<protein>
    <recommendedName>
        <fullName evidence="4">B box-type domain-containing protein</fullName>
    </recommendedName>
</protein>
<evidence type="ECO:0000256" key="1">
    <source>
        <dbReference type="SAM" id="Phobius"/>
    </source>
</evidence>
<keyword evidence="1" id="KW-0812">Transmembrane</keyword>
<organism evidence="2 3">
    <name type="scientific">Desulfatitalea alkaliphila</name>
    <dbReference type="NCBI Taxonomy" id="2929485"/>
    <lineage>
        <taxon>Bacteria</taxon>
        <taxon>Pseudomonadati</taxon>
        <taxon>Thermodesulfobacteriota</taxon>
        <taxon>Desulfobacteria</taxon>
        <taxon>Desulfobacterales</taxon>
        <taxon>Desulfosarcinaceae</taxon>
        <taxon>Desulfatitalea</taxon>
    </lineage>
</organism>
<accession>A0AA41R3F8</accession>
<dbReference type="EMBL" id="JALJRB010000005">
    <property type="protein sequence ID" value="MCJ8500195.1"/>
    <property type="molecule type" value="Genomic_DNA"/>
</dbReference>
<evidence type="ECO:0008006" key="4">
    <source>
        <dbReference type="Google" id="ProtNLM"/>
    </source>
</evidence>
<feature type="transmembrane region" description="Helical" evidence="1">
    <location>
        <begin position="139"/>
        <end position="164"/>
    </location>
</feature>
<gene>
    <name evidence="2" type="ORF">MRX98_06375</name>
</gene>
<keyword evidence="1" id="KW-1133">Transmembrane helix</keyword>
<evidence type="ECO:0000313" key="3">
    <source>
        <dbReference type="Proteomes" id="UP001165427"/>
    </source>
</evidence>
<name>A0AA41R3F8_9BACT</name>
<dbReference type="SUPFAM" id="SSF48452">
    <property type="entry name" value="TPR-like"/>
    <property type="match status" value="1"/>
</dbReference>
<feature type="transmembrane region" description="Helical" evidence="1">
    <location>
        <begin position="170"/>
        <end position="192"/>
    </location>
</feature>
<keyword evidence="1" id="KW-0472">Membrane</keyword>
<dbReference type="Proteomes" id="UP001165427">
    <property type="component" value="Unassembled WGS sequence"/>
</dbReference>
<dbReference type="RefSeq" id="WP_246904042.1">
    <property type="nucleotide sequence ID" value="NZ_JALJRB010000005.1"/>
</dbReference>
<evidence type="ECO:0000313" key="2">
    <source>
        <dbReference type="EMBL" id="MCJ8500195.1"/>
    </source>
</evidence>
<comment type="caution">
    <text evidence="2">The sequence shown here is derived from an EMBL/GenBank/DDBJ whole genome shotgun (WGS) entry which is preliminary data.</text>
</comment>
<keyword evidence="3" id="KW-1185">Reference proteome</keyword>
<feature type="transmembrane region" description="Helical" evidence="1">
    <location>
        <begin position="213"/>
        <end position="235"/>
    </location>
</feature>
<sequence length="485" mass="53781">MTEKCSYHPTKAAWWQCAQCAKSLCPECIIQRKGGYLGNETLFLCPKCHVPATALPAANMVEPFWQRLPRIFAYPFTSLQSILLILGLALLSTLFTHAGLLGLLFRFIPWALMIKYAFEALRHTAEGRYRPPPLTNAVLSENFGIVFKQIALFFLLILFFVLFIARLHPVFWAIFGLAVLVGLPAMITILAINDNLGQALNPVYFLGMAARTGWGYLVLGFFLLLLLAAPGALGYAVIRHLPEGVQLFFWLGAQNYYTLVSYHLMGAFILQYHDRLDYPVDMETLLASTFPGGLPNSARTEQEGSAAAAEEALLQEAAVLIQEGNLDAAIDLIEQRTEGRIAHLPLSERYLALLKMRGRDAAHGAHVPRHLDLLAAAGERQQAVALYEACLAGKTPPAAAADTLFKIAGWFNDKGDAKRAVQTYNHLTKNHPGDALIPKAYFRAAQILHEKLMHSDKARQVLTGLIARFPDHDIAAFARNYLKQM</sequence>
<dbReference type="InterPro" id="IPR011990">
    <property type="entry name" value="TPR-like_helical_dom_sf"/>
</dbReference>
<feature type="transmembrane region" description="Helical" evidence="1">
    <location>
        <begin position="247"/>
        <end position="270"/>
    </location>
</feature>
<dbReference type="Gene3D" id="1.25.40.10">
    <property type="entry name" value="Tetratricopeptide repeat domain"/>
    <property type="match status" value="1"/>
</dbReference>
<dbReference type="InterPro" id="IPR019734">
    <property type="entry name" value="TPR_rpt"/>
</dbReference>